<gene>
    <name evidence="1" type="ordered locus">Deba_1568</name>
</gene>
<dbReference type="Proteomes" id="UP000009047">
    <property type="component" value="Chromosome"/>
</dbReference>
<dbReference type="HOGENOM" id="CLU_3215286_0_0_7"/>
<accession>E1QH93</accession>
<evidence type="ECO:0000313" key="2">
    <source>
        <dbReference type="Proteomes" id="UP000009047"/>
    </source>
</evidence>
<dbReference type="AlphaFoldDB" id="E1QH93"/>
<proteinExistence type="predicted"/>
<dbReference type="RefSeq" id="WP_013258389.1">
    <property type="nucleotide sequence ID" value="NC_014365.1"/>
</dbReference>
<dbReference type="EMBL" id="CP002085">
    <property type="protein sequence ID" value="ADK84936.1"/>
    <property type="molecule type" value="Genomic_DNA"/>
</dbReference>
<organism evidence="1 2">
    <name type="scientific">Desulfarculus baarsii (strain ATCC 33931 / DSM 2075 / LMG 7858 / VKM B-1802 / 2st14)</name>
    <dbReference type="NCBI Taxonomy" id="644282"/>
    <lineage>
        <taxon>Bacteria</taxon>
        <taxon>Pseudomonadati</taxon>
        <taxon>Thermodesulfobacteriota</taxon>
        <taxon>Desulfarculia</taxon>
        <taxon>Desulfarculales</taxon>
        <taxon>Desulfarculaceae</taxon>
        <taxon>Desulfarculus</taxon>
    </lineage>
</organism>
<name>E1QH93_DESB2</name>
<evidence type="ECO:0008006" key="3">
    <source>
        <dbReference type="Google" id="ProtNLM"/>
    </source>
</evidence>
<protein>
    <recommendedName>
        <fullName evidence="3">Lipoprotein</fullName>
    </recommendedName>
</protein>
<keyword evidence="2" id="KW-1185">Reference proteome</keyword>
<sequence length="44" mass="4588">MNWIKKHKKIIAAIGAGLAAGAAALGYACPEPLADLWAWLLGVL</sequence>
<reference evidence="1 2" key="1">
    <citation type="journal article" date="2010" name="Stand. Genomic Sci.">
        <title>Complete genome sequence of Desulfarculus baarsii type strain (2st14).</title>
        <authorList>
            <person name="Sun H."/>
            <person name="Spring S."/>
            <person name="Lapidus A."/>
            <person name="Davenport K."/>
            <person name="Del Rio T.G."/>
            <person name="Tice H."/>
            <person name="Nolan M."/>
            <person name="Copeland A."/>
            <person name="Cheng J.F."/>
            <person name="Lucas S."/>
            <person name="Tapia R."/>
            <person name="Goodwin L."/>
            <person name="Pitluck S."/>
            <person name="Ivanova N."/>
            <person name="Pagani I."/>
            <person name="Mavromatis K."/>
            <person name="Ovchinnikova G."/>
            <person name="Pati A."/>
            <person name="Chen A."/>
            <person name="Palaniappan K."/>
            <person name="Hauser L."/>
            <person name="Chang Y.J."/>
            <person name="Jeffries C.D."/>
            <person name="Detter J.C."/>
            <person name="Han C."/>
            <person name="Rohde M."/>
            <person name="Brambilla E."/>
            <person name="Goker M."/>
            <person name="Woyke T."/>
            <person name="Bristow J."/>
            <person name="Eisen J.A."/>
            <person name="Markowitz V."/>
            <person name="Hugenholtz P."/>
            <person name="Kyrpides N.C."/>
            <person name="Klenk H.P."/>
            <person name="Land M."/>
        </authorList>
    </citation>
    <scope>NUCLEOTIDE SEQUENCE [LARGE SCALE GENOMIC DNA]</scope>
    <source>
        <strain evidence="2">ATCC 33931 / DSM 2075 / LMG 7858 / VKM B-1802 / 2st14</strain>
    </source>
</reference>
<dbReference type="KEGG" id="dbr:Deba_1568"/>
<dbReference type="PROSITE" id="PS51257">
    <property type="entry name" value="PROKAR_LIPOPROTEIN"/>
    <property type="match status" value="1"/>
</dbReference>
<evidence type="ECO:0000313" key="1">
    <source>
        <dbReference type="EMBL" id="ADK84936.1"/>
    </source>
</evidence>